<evidence type="ECO:0000256" key="2">
    <source>
        <dbReference type="RuleBase" id="RU362097"/>
    </source>
</evidence>
<keyword evidence="2" id="KW-0812">Transmembrane</keyword>
<dbReference type="Gene3D" id="1.20.1600.10">
    <property type="entry name" value="Outer membrane efflux proteins (OEP)"/>
    <property type="match status" value="1"/>
</dbReference>
<dbReference type="Gene3D" id="2.20.200.10">
    <property type="entry name" value="Outer membrane efflux proteins (OEP)"/>
    <property type="match status" value="1"/>
</dbReference>
<dbReference type="HOGENOM" id="CLU_012817_13_1_0"/>
<dbReference type="SUPFAM" id="SSF56954">
    <property type="entry name" value="Outer membrane efflux proteins (OEP)"/>
    <property type="match status" value="1"/>
</dbReference>
<keyword evidence="2" id="KW-0564">Palmitate</keyword>
<feature type="coiled-coil region" evidence="3">
    <location>
        <begin position="61"/>
        <end position="95"/>
    </location>
</feature>
<keyword evidence="2" id="KW-0472">Membrane</keyword>
<evidence type="ECO:0000256" key="1">
    <source>
        <dbReference type="ARBA" id="ARBA00007613"/>
    </source>
</evidence>
<dbReference type="PANTHER" id="PTHR30203">
    <property type="entry name" value="OUTER MEMBRANE CATION EFFLUX PROTEIN"/>
    <property type="match status" value="1"/>
</dbReference>
<dbReference type="InParanoid" id="Q021K9"/>
<dbReference type="InterPro" id="IPR010131">
    <property type="entry name" value="MdtP/NodT-like"/>
</dbReference>
<reference evidence="4" key="1">
    <citation type="submission" date="2006-10" db="EMBL/GenBank/DDBJ databases">
        <title>Complete sequence of Solibacter usitatus Ellin6076.</title>
        <authorList>
            <consortium name="US DOE Joint Genome Institute"/>
            <person name="Copeland A."/>
            <person name="Lucas S."/>
            <person name="Lapidus A."/>
            <person name="Barry K."/>
            <person name="Detter J.C."/>
            <person name="Glavina del Rio T."/>
            <person name="Hammon N."/>
            <person name="Israni S."/>
            <person name="Dalin E."/>
            <person name="Tice H."/>
            <person name="Pitluck S."/>
            <person name="Thompson L.S."/>
            <person name="Brettin T."/>
            <person name="Bruce D."/>
            <person name="Han C."/>
            <person name="Tapia R."/>
            <person name="Gilna P."/>
            <person name="Schmutz J."/>
            <person name="Larimer F."/>
            <person name="Land M."/>
            <person name="Hauser L."/>
            <person name="Kyrpides N."/>
            <person name="Mikhailova N."/>
            <person name="Janssen P.H."/>
            <person name="Kuske C.R."/>
            <person name="Richardson P."/>
        </authorList>
    </citation>
    <scope>NUCLEOTIDE SEQUENCE</scope>
    <source>
        <strain evidence="4">Ellin6076</strain>
    </source>
</reference>
<sequence>MRLAVALLALLAVGCSVGPKYQRPMIQAPPAYKESQGWKTAQPADTVLRGNWWTLFGDAELNALEQQIDLSNQNLKAAEAQFQQARALIRFTQSQKYPTVTVGAGVSGNRNSATYAYASPKTSNTYGNFVLPFDVSYEVDAWGRVRQSIEAARTNAQATDADLETLRLSFHAELAFDYFEMRSADAEQKLLDDTVVAYRKALDLTENRFAGGVAAGAEVAQAQTQLESTKTLATDVAIRRAQFEHAIAVLAGKNPSALTIAPKPLAAEPPAIPVGVPSQLLERRPDIAANERRVAEANAEVGIARTAFFPQLLLGATAGLEGQSITDWINWPSRFWSIGPSAIQTIFDGGRRRATQKAAEFNYDATVATYRQTALDAFQQVEDNLIALRVLEQETQSQRAAVIAAERSVELSTNRYTGGLVTYLEVVTAQSAALNNERAVVDILRRRMDASVLLIKALGGGWDTSRLPKLAS</sequence>
<dbReference type="GO" id="GO:0015562">
    <property type="term" value="F:efflux transmembrane transporter activity"/>
    <property type="evidence" value="ECO:0007669"/>
    <property type="project" value="InterPro"/>
</dbReference>
<dbReference type="InterPro" id="IPR003423">
    <property type="entry name" value="OMP_efflux"/>
</dbReference>
<comment type="subcellular location">
    <subcellularLocation>
        <location evidence="2">Cell membrane</location>
        <topology evidence="2">Lipid-anchor</topology>
    </subcellularLocation>
</comment>
<dbReference type="OrthoDB" id="9770517at2"/>
<comment type="similarity">
    <text evidence="1 2">Belongs to the outer membrane factor (OMF) (TC 1.B.17) family.</text>
</comment>
<keyword evidence="2 4" id="KW-0449">Lipoprotein</keyword>
<gene>
    <name evidence="4" type="ordered locus">Acid_3407</name>
</gene>
<evidence type="ECO:0000313" key="4">
    <source>
        <dbReference type="EMBL" id="ABJ84380.1"/>
    </source>
</evidence>
<protein>
    <submittedName>
        <fullName evidence="4">RND efflux system, outer membrane lipoprotein, NodT family</fullName>
    </submittedName>
</protein>
<organism evidence="4">
    <name type="scientific">Solibacter usitatus (strain Ellin6076)</name>
    <dbReference type="NCBI Taxonomy" id="234267"/>
    <lineage>
        <taxon>Bacteria</taxon>
        <taxon>Pseudomonadati</taxon>
        <taxon>Acidobacteriota</taxon>
        <taxon>Terriglobia</taxon>
        <taxon>Bryobacterales</taxon>
        <taxon>Solibacteraceae</taxon>
        <taxon>Candidatus Solibacter</taxon>
    </lineage>
</organism>
<keyword evidence="2" id="KW-1134">Transmembrane beta strand</keyword>
<name>Q021K9_SOLUE</name>
<proteinExistence type="inferred from homology"/>
<dbReference type="KEGG" id="sus:Acid_3407"/>
<keyword evidence="3" id="KW-0175">Coiled coil</keyword>
<dbReference type="PROSITE" id="PS51257">
    <property type="entry name" value="PROKAR_LIPOPROTEIN"/>
    <property type="match status" value="1"/>
</dbReference>
<dbReference type="Pfam" id="PF02321">
    <property type="entry name" value="OEP"/>
    <property type="match status" value="2"/>
</dbReference>
<dbReference type="GO" id="GO:0005886">
    <property type="term" value="C:plasma membrane"/>
    <property type="evidence" value="ECO:0007669"/>
    <property type="project" value="UniProtKB-SubCell"/>
</dbReference>
<dbReference type="eggNOG" id="COG1538">
    <property type="taxonomic scope" value="Bacteria"/>
</dbReference>
<dbReference type="EMBL" id="CP000473">
    <property type="protein sequence ID" value="ABJ84380.1"/>
    <property type="molecule type" value="Genomic_DNA"/>
</dbReference>
<dbReference type="PANTHER" id="PTHR30203:SF33">
    <property type="entry name" value="BLR4455 PROTEIN"/>
    <property type="match status" value="1"/>
</dbReference>
<accession>Q021K9</accession>
<evidence type="ECO:0000256" key="3">
    <source>
        <dbReference type="SAM" id="Coils"/>
    </source>
</evidence>
<dbReference type="AlphaFoldDB" id="Q021K9"/>
<dbReference type="NCBIfam" id="TIGR01845">
    <property type="entry name" value="outer_NodT"/>
    <property type="match status" value="1"/>
</dbReference>
<dbReference type="STRING" id="234267.Acid_3407"/>